<reference evidence="1 2" key="2">
    <citation type="journal article" date="2017" name="Nature">
        <title>The Apostasia genome and the evolution of orchids.</title>
        <authorList>
            <person name="Zhang G.Q."/>
            <person name="Liu K.W."/>
            <person name="Li Z."/>
            <person name="Lohaus R."/>
            <person name="Hsiao Y.Y."/>
            <person name="Niu S.C."/>
            <person name="Wang J.Y."/>
            <person name="Lin Y.C."/>
            <person name="Xu Q."/>
            <person name="Chen L.J."/>
            <person name="Yoshida K."/>
            <person name="Fujiwara S."/>
            <person name="Wang Z.W."/>
            <person name="Zhang Y.Q."/>
            <person name="Mitsuda N."/>
            <person name="Wang M."/>
            <person name="Liu G.H."/>
            <person name="Pecoraro L."/>
            <person name="Huang H.X."/>
            <person name="Xiao X.J."/>
            <person name="Lin M."/>
            <person name="Wu X.Y."/>
            <person name="Wu W.L."/>
            <person name="Chen Y.Y."/>
            <person name="Chang S.B."/>
            <person name="Sakamoto S."/>
            <person name="Ohme-Takagi M."/>
            <person name="Yagi M."/>
            <person name="Zeng S.J."/>
            <person name="Shen C.Y."/>
            <person name="Yeh C.M."/>
            <person name="Luo Y.B."/>
            <person name="Tsai W.C."/>
            <person name="Van de Peer Y."/>
            <person name="Liu Z.J."/>
        </authorList>
    </citation>
    <scope>NUCLEOTIDE SEQUENCE [LARGE SCALE GENOMIC DNA]</scope>
    <source>
        <tissue evidence="1">The whole plant</tissue>
    </source>
</reference>
<dbReference type="Gene3D" id="1.10.238.10">
    <property type="entry name" value="EF-hand"/>
    <property type="match status" value="1"/>
</dbReference>
<accession>A0A2I0VKW7</accession>
<dbReference type="AlphaFoldDB" id="A0A2I0VKW7"/>
<organism evidence="1 2">
    <name type="scientific">Dendrobium catenatum</name>
    <dbReference type="NCBI Taxonomy" id="906689"/>
    <lineage>
        <taxon>Eukaryota</taxon>
        <taxon>Viridiplantae</taxon>
        <taxon>Streptophyta</taxon>
        <taxon>Embryophyta</taxon>
        <taxon>Tracheophyta</taxon>
        <taxon>Spermatophyta</taxon>
        <taxon>Magnoliopsida</taxon>
        <taxon>Liliopsida</taxon>
        <taxon>Asparagales</taxon>
        <taxon>Orchidaceae</taxon>
        <taxon>Epidendroideae</taxon>
        <taxon>Malaxideae</taxon>
        <taxon>Dendrobiinae</taxon>
        <taxon>Dendrobium</taxon>
    </lineage>
</organism>
<dbReference type="InterPro" id="IPR011992">
    <property type="entry name" value="EF-hand-dom_pair"/>
</dbReference>
<dbReference type="EMBL" id="KZ503440">
    <property type="protein sequence ID" value="PKU64058.1"/>
    <property type="molecule type" value="Genomic_DNA"/>
</dbReference>
<dbReference type="Proteomes" id="UP000233837">
    <property type="component" value="Unassembled WGS sequence"/>
</dbReference>
<evidence type="ECO:0000313" key="2">
    <source>
        <dbReference type="Proteomes" id="UP000233837"/>
    </source>
</evidence>
<protein>
    <recommendedName>
        <fullName evidence="3">EF-hand domain-containing protein</fullName>
    </recommendedName>
</protein>
<gene>
    <name evidence="1" type="ORF">MA16_Dca026622</name>
</gene>
<name>A0A2I0VKW7_9ASPA</name>
<sequence length="67" mass="7562">MVVEIDRDYDGCITLDELRVISLTTLDEQVASNKFYHVFAVFEDDEDGNISILMGVNCTVYIRVNSG</sequence>
<proteinExistence type="predicted"/>
<evidence type="ECO:0008006" key="3">
    <source>
        <dbReference type="Google" id="ProtNLM"/>
    </source>
</evidence>
<dbReference type="SUPFAM" id="SSF47473">
    <property type="entry name" value="EF-hand"/>
    <property type="match status" value="1"/>
</dbReference>
<reference evidence="1 2" key="1">
    <citation type="journal article" date="2016" name="Sci. Rep.">
        <title>The Dendrobium catenatum Lindl. genome sequence provides insights into polysaccharide synthase, floral development and adaptive evolution.</title>
        <authorList>
            <person name="Zhang G.Q."/>
            <person name="Xu Q."/>
            <person name="Bian C."/>
            <person name="Tsai W.C."/>
            <person name="Yeh C.M."/>
            <person name="Liu K.W."/>
            <person name="Yoshida K."/>
            <person name="Zhang L.S."/>
            <person name="Chang S.B."/>
            <person name="Chen F."/>
            <person name="Shi Y."/>
            <person name="Su Y.Y."/>
            <person name="Zhang Y.Q."/>
            <person name="Chen L.J."/>
            <person name="Yin Y."/>
            <person name="Lin M."/>
            <person name="Huang H."/>
            <person name="Deng H."/>
            <person name="Wang Z.W."/>
            <person name="Zhu S.L."/>
            <person name="Zhao X."/>
            <person name="Deng C."/>
            <person name="Niu S.C."/>
            <person name="Huang J."/>
            <person name="Wang M."/>
            <person name="Liu G.H."/>
            <person name="Yang H.J."/>
            <person name="Xiao X.J."/>
            <person name="Hsiao Y.Y."/>
            <person name="Wu W.L."/>
            <person name="Chen Y.Y."/>
            <person name="Mitsuda N."/>
            <person name="Ohme-Takagi M."/>
            <person name="Luo Y.B."/>
            <person name="Van de Peer Y."/>
            <person name="Liu Z.J."/>
        </authorList>
    </citation>
    <scope>NUCLEOTIDE SEQUENCE [LARGE SCALE GENOMIC DNA]</scope>
    <source>
        <tissue evidence="1">The whole plant</tissue>
    </source>
</reference>
<keyword evidence="2" id="KW-1185">Reference proteome</keyword>
<evidence type="ECO:0000313" key="1">
    <source>
        <dbReference type="EMBL" id="PKU64058.1"/>
    </source>
</evidence>